<reference evidence="4 5" key="1">
    <citation type="journal article" date="2014" name="Genome Biol. Evol.">
        <title>The secreted proteins of Achlya hypogyna and Thraustotheca clavata identify the ancestral oomycete secretome and reveal gene acquisitions by horizontal gene transfer.</title>
        <authorList>
            <person name="Misner I."/>
            <person name="Blouin N."/>
            <person name="Leonard G."/>
            <person name="Richards T.A."/>
            <person name="Lane C.E."/>
        </authorList>
    </citation>
    <scope>NUCLEOTIDE SEQUENCE [LARGE SCALE GENOMIC DNA]</scope>
    <source>
        <strain evidence="4 5">ATCC 34112</strain>
    </source>
</reference>
<sequence>MSLPPNWTAYKTQDGKEYFYNSQTKVTTWDRPAPVAVERKPKAEAPALGGGGGGDRGGLLAQIQLGKKLKKVTTKESSPLDAVSPSKGSDAAPSSNPLFAAIANRAAGLKKTNRGSPSHANTPTSDASSSHASSGGFAEIMRKNREAAARKQASGPSNMGSPASSAPVHALRKSLSVVQSSSNSLNLASSADNGVALEEQLNRIEAKLDKIMAALNIS</sequence>
<dbReference type="Gene3D" id="2.20.70.10">
    <property type="match status" value="1"/>
</dbReference>
<evidence type="ECO:0000313" key="4">
    <source>
        <dbReference type="EMBL" id="OQR99865.1"/>
    </source>
</evidence>
<dbReference type="Pfam" id="PF02205">
    <property type="entry name" value="WH2"/>
    <property type="match status" value="1"/>
</dbReference>
<gene>
    <name evidence="4" type="ORF">THRCLA_06357</name>
</gene>
<proteinExistence type="predicted"/>
<dbReference type="PROSITE" id="PS51082">
    <property type="entry name" value="WH2"/>
    <property type="match status" value="1"/>
</dbReference>
<evidence type="ECO:0000259" key="2">
    <source>
        <dbReference type="PROSITE" id="PS50020"/>
    </source>
</evidence>
<dbReference type="PROSITE" id="PS50020">
    <property type="entry name" value="WW_DOMAIN_2"/>
    <property type="match status" value="1"/>
</dbReference>
<dbReference type="GO" id="GO:0003779">
    <property type="term" value="F:actin binding"/>
    <property type="evidence" value="ECO:0007669"/>
    <property type="project" value="InterPro"/>
</dbReference>
<dbReference type="InterPro" id="IPR001202">
    <property type="entry name" value="WW_dom"/>
</dbReference>
<dbReference type="InterPro" id="IPR003124">
    <property type="entry name" value="WH2_dom"/>
</dbReference>
<dbReference type="InterPro" id="IPR036020">
    <property type="entry name" value="WW_dom_sf"/>
</dbReference>
<dbReference type="SUPFAM" id="SSF51045">
    <property type="entry name" value="WW domain"/>
    <property type="match status" value="1"/>
</dbReference>
<dbReference type="PROSITE" id="PS01159">
    <property type="entry name" value="WW_DOMAIN_1"/>
    <property type="match status" value="1"/>
</dbReference>
<feature type="compositionally biased region" description="Polar residues" evidence="1">
    <location>
        <begin position="154"/>
        <end position="164"/>
    </location>
</feature>
<evidence type="ECO:0000259" key="3">
    <source>
        <dbReference type="PROSITE" id="PS51082"/>
    </source>
</evidence>
<evidence type="ECO:0000256" key="1">
    <source>
        <dbReference type="SAM" id="MobiDB-lite"/>
    </source>
</evidence>
<evidence type="ECO:0008006" key="6">
    <source>
        <dbReference type="Google" id="ProtNLM"/>
    </source>
</evidence>
<name>A0A1V9ZPD7_9STRA</name>
<accession>A0A1V9ZPD7</accession>
<evidence type="ECO:0000313" key="5">
    <source>
        <dbReference type="Proteomes" id="UP000243217"/>
    </source>
</evidence>
<protein>
    <recommendedName>
        <fullName evidence="6">WW domain-containing protein</fullName>
    </recommendedName>
</protein>
<keyword evidence="5" id="KW-1185">Reference proteome</keyword>
<dbReference type="Pfam" id="PF00397">
    <property type="entry name" value="WW"/>
    <property type="match status" value="1"/>
</dbReference>
<comment type="caution">
    <text evidence="4">The sequence shown here is derived from an EMBL/GenBank/DDBJ whole genome shotgun (WGS) entry which is preliminary data.</text>
</comment>
<feature type="compositionally biased region" description="Basic and acidic residues" evidence="1">
    <location>
        <begin position="140"/>
        <end position="149"/>
    </location>
</feature>
<dbReference type="OrthoDB" id="2020426at2759"/>
<feature type="domain" description="WH2" evidence="3">
    <location>
        <begin position="55"/>
        <end position="72"/>
    </location>
</feature>
<feature type="domain" description="WW" evidence="2">
    <location>
        <begin position="1"/>
        <end position="34"/>
    </location>
</feature>
<dbReference type="Proteomes" id="UP000243217">
    <property type="component" value="Unassembled WGS sequence"/>
</dbReference>
<dbReference type="STRING" id="74557.A0A1V9ZPD7"/>
<feature type="compositionally biased region" description="Gly residues" evidence="1">
    <location>
        <begin position="48"/>
        <end position="57"/>
    </location>
</feature>
<dbReference type="EMBL" id="JNBS01001779">
    <property type="protein sequence ID" value="OQR99865.1"/>
    <property type="molecule type" value="Genomic_DNA"/>
</dbReference>
<feature type="compositionally biased region" description="Low complexity" evidence="1">
    <location>
        <begin position="125"/>
        <end position="134"/>
    </location>
</feature>
<organism evidence="4 5">
    <name type="scientific">Thraustotheca clavata</name>
    <dbReference type="NCBI Taxonomy" id="74557"/>
    <lineage>
        <taxon>Eukaryota</taxon>
        <taxon>Sar</taxon>
        <taxon>Stramenopiles</taxon>
        <taxon>Oomycota</taxon>
        <taxon>Saprolegniomycetes</taxon>
        <taxon>Saprolegniales</taxon>
        <taxon>Achlyaceae</taxon>
        <taxon>Thraustotheca</taxon>
    </lineage>
</organism>
<dbReference type="CDD" id="cd00201">
    <property type="entry name" value="WW"/>
    <property type="match status" value="1"/>
</dbReference>
<dbReference type="SMART" id="SM00456">
    <property type="entry name" value="WW"/>
    <property type="match status" value="1"/>
</dbReference>
<dbReference type="AlphaFoldDB" id="A0A1V9ZPD7"/>
<feature type="compositionally biased region" description="Polar residues" evidence="1">
    <location>
        <begin position="114"/>
        <end position="124"/>
    </location>
</feature>
<feature type="region of interest" description="Disordered" evidence="1">
    <location>
        <begin position="31"/>
        <end position="175"/>
    </location>
</feature>